<dbReference type="InterPro" id="IPR013223">
    <property type="entry name" value="RNase_B_OB_dom"/>
</dbReference>
<dbReference type="EC" id="3.1.13.1" evidence="8"/>
<dbReference type="NCBIfam" id="TIGR02063">
    <property type="entry name" value="RNase_R"/>
    <property type="match status" value="1"/>
</dbReference>
<dbReference type="PROSITE" id="PS01175">
    <property type="entry name" value="RIBONUCLEASE_II"/>
    <property type="match status" value="1"/>
</dbReference>
<dbReference type="SMART" id="SM00316">
    <property type="entry name" value="S1"/>
    <property type="match status" value="2"/>
</dbReference>
<sequence length="752" mass="84870">MIASAKPAITATDKQQYSHPIPNRDYILDLLNHHKRAMTRHQLAQKMSLSGEEELEALRRRLRAMERDGQVSFDRRQGYRTIQESDLVCGRVIGHRDGFGFLARDEGGDDLLLNQHQMLKLFDGDRVQVRISGTDRRGREQASLVKVLEHNTTELVGQLCCEDDHFFILAHNQRIAHEIDVDHEQLAGAKPGQYVVVEITEYPSDKFNAFGKVTEVLGDADSPGLEIEVVMREKGIPTRWPQAAIDEAENLSSEVAEADKLQRVDLRHLPFVTIDGEDAKDFDDAVYCESKANGGWRLSVAIADVSHYVAPGSALDQEAHARGTSVYFPGRVVPMLPESLSNGLCSLNPHVDRLVLVCEMEINAAGRMTDYCFSEAVIHSHARLTYNQVNAFLFEQQPTDQAQYADLIPHLKTLHQLYGGLRKARTQRGSIDFDTQESQFQFDQHQKVTGIVPVVRNDAHKLIEECMLCANVATARFLLAVKLPALYRNHKGPQTKKLQTLRAYLAEKGLRLSGGGEPSPKDFDQLLASLGERSDADAIQTMLLRSLSQAEYGSENIGHFGLAYTSYAHFTSPIRRYPDLLVHRAIRSVIRRQESGGKIRRLLKAVSGMGKDPVQRLKNTRLIDQAESYPYDQEQMIIMGEHCSLLSRRADKASWDVEAWLKCDFMKNSIGDTFQGVVTTVTHFGLFIELDDTKVEGLIHISDMDNDYYQFDEAKQSLIGERSHRTYAIGDRIRINVARVDMEQKKIEFTLI</sequence>
<dbReference type="Pfam" id="PF17876">
    <property type="entry name" value="CSD2"/>
    <property type="match status" value="1"/>
</dbReference>
<keyword evidence="5 8" id="KW-0378">Hydrolase</keyword>
<dbReference type="PANTHER" id="PTHR23355:SF9">
    <property type="entry name" value="DIS3-LIKE EXONUCLEASE 2"/>
    <property type="match status" value="1"/>
</dbReference>
<comment type="caution">
    <text evidence="10">The sequence shown here is derived from an EMBL/GenBank/DDBJ whole genome shotgun (WGS) entry which is preliminary data.</text>
</comment>
<evidence type="ECO:0000259" key="9">
    <source>
        <dbReference type="PROSITE" id="PS50126"/>
    </source>
</evidence>
<gene>
    <name evidence="10" type="primary">rnr_3</name>
    <name evidence="8" type="synonym">rnr</name>
    <name evidence="10" type="ORF">GCM10022277_28630</name>
</gene>
<evidence type="ECO:0000256" key="2">
    <source>
        <dbReference type="ARBA" id="ARBA00004496"/>
    </source>
</evidence>
<dbReference type="InterPro" id="IPR001900">
    <property type="entry name" value="RNase_II/R"/>
</dbReference>
<keyword evidence="7 8" id="KW-0694">RNA-binding</keyword>
<dbReference type="EMBL" id="BAABBN010000007">
    <property type="protein sequence ID" value="GAA3930211.1"/>
    <property type="molecule type" value="Genomic_DNA"/>
</dbReference>
<dbReference type="Pfam" id="PF08206">
    <property type="entry name" value="OB_RNB"/>
    <property type="match status" value="1"/>
</dbReference>
<dbReference type="HAMAP" id="MF_01895">
    <property type="entry name" value="RNase_R"/>
    <property type="match status" value="1"/>
</dbReference>
<dbReference type="InterPro" id="IPR022966">
    <property type="entry name" value="RNase_II/R_CS"/>
</dbReference>
<comment type="similarity">
    <text evidence="8">Belongs to the RNR ribonuclease family. RNase R subfamily.</text>
</comment>
<evidence type="ECO:0000256" key="7">
    <source>
        <dbReference type="ARBA" id="ARBA00022884"/>
    </source>
</evidence>
<dbReference type="InterPro" id="IPR011805">
    <property type="entry name" value="RNase_R"/>
</dbReference>
<comment type="function">
    <text evidence="8">3'-5' exoribonuclease that releases 5'-nucleoside monophosphates and is involved in maturation of structured RNAs.</text>
</comment>
<dbReference type="SMART" id="SM00955">
    <property type="entry name" value="RNB"/>
    <property type="match status" value="1"/>
</dbReference>
<keyword evidence="6 8" id="KW-0269">Exonuclease</keyword>
<dbReference type="CDD" id="cd04471">
    <property type="entry name" value="S1_RNase_R"/>
    <property type="match status" value="1"/>
</dbReference>
<evidence type="ECO:0000313" key="11">
    <source>
        <dbReference type="Proteomes" id="UP001501565"/>
    </source>
</evidence>
<evidence type="ECO:0000313" key="10">
    <source>
        <dbReference type="EMBL" id="GAA3930211.1"/>
    </source>
</evidence>
<evidence type="ECO:0000256" key="4">
    <source>
        <dbReference type="ARBA" id="ARBA00022722"/>
    </source>
</evidence>
<keyword evidence="11" id="KW-1185">Reference proteome</keyword>
<dbReference type="InterPro" id="IPR012340">
    <property type="entry name" value="NA-bd_OB-fold"/>
</dbReference>
<evidence type="ECO:0000256" key="5">
    <source>
        <dbReference type="ARBA" id="ARBA00022801"/>
    </source>
</evidence>
<dbReference type="InterPro" id="IPR011129">
    <property type="entry name" value="CSD"/>
</dbReference>
<protein>
    <recommendedName>
        <fullName evidence="8">Ribonuclease R</fullName>
        <shortName evidence="8">RNase R</shortName>
        <ecNumber evidence="8">3.1.13.1</ecNumber>
    </recommendedName>
</protein>
<keyword evidence="4 8" id="KW-0540">Nuclease</keyword>
<dbReference type="Pfam" id="PF00575">
    <property type="entry name" value="S1"/>
    <property type="match status" value="1"/>
</dbReference>
<comment type="subcellular location">
    <subcellularLocation>
        <location evidence="2 8">Cytoplasm</location>
    </subcellularLocation>
</comment>
<dbReference type="PANTHER" id="PTHR23355">
    <property type="entry name" value="RIBONUCLEASE"/>
    <property type="match status" value="1"/>
</dbReference>
<dbReference type="RefSeq" id="WP_344799236.1">
    <property type="nucleotide sequence ID" value="NZ_BAABBN010000007.1"/>
</dbReference>
<evidence type="ECO:0000256" key="3">
    <source>
        <dbReference type="ARBA" id="ARBA00022490"/>
    </source>
</evidence>
<feature type="domain" description="S1 motif" evidence="9">
    <location>
        <begin position="671"/>
        <end position="752"/>
    </location>
</feature>
<comment type="catalytic activity">
    <reaction evidence="1 8">
        <text>Exonucleolytic cleavage in the 3'- to 5'-direction to yield nucleoside 5'-phosphates.</text>
        <dbReference type="EC" id="3.1.13.1"/>
    </reaction>
</comment>
<dbReference type="Pfam" id="PF00773">
    <property type="entry name" value="RNB"/>
    <property type="match status" value="1"/>
</dbReference>
<evidence type="ECO:0000256" key="8">
    <source>
        <dbReference type="HAMAP-Rule" id="MF_01895"/>
    </source>
</evidence>
<dbReference type="InterPro" id="IPR004476">
    <property type="entry name" value="RNase_II/RNase_R"/>
</dbReference>
<evidence type="ECO:0000256" key="1">
    <source>
        <dbReference type="ARBA" id="ARBA00001849"/>
    </source>
</evidence>
<proteinExistence type="inferred from homology"/>
<dbReference type="SMART" id="SM00357">
    <property type="entry name" value="CSP"/>
    <property type="match status" value="1"/>
</dbReference>
<reference evidence="11" key="1">
    <citation type="journal article" date="2019" name="Int. J. Syst. Evol. Microbiol.">
        <title>The Global Catalogue of Microorganisms (GCM) 10K type strain sequencing project: providing services to taxonomists for standard genome sequencing and annotation.</title>
        <authorList>
            <consortium name="The Broad Institute Genomics Platform"/>
            <consortium name="The Broad Institute Genome Sequencing Center for Infectious Disease"/>
            <person name="Wu L."/>
            <person name="Ma J."/>
        </authorList>
    </citation>
    <scope>NUCLEOTIDE SEQUENCE [LARGE SCALE GENOMIC DNA]</scope>
    <source>
        <strain evidence="11">JCM 17551</strain>
    </source>
</reference>
<organism evidence="10 11">
    <name type="scientific">Litoribacillus peritrichatus</name>
    <dbReference type="NCBI Taxonomy" id="718191"/>
    <lineage>
        <taxon>Bacteria</taxon>
        <taxon>Pseudomonadati</taxon>
        <taxon>Pseudomonadota</taxon>
        <taxon>Gammaproteobacteria</taxon>
        <taxon>Oceanospirillales</taxon>
        <taxon>Oceanospirillaceae</taxon>
        <taxon>Litoribacillus</taxon>
    </lineage>
</organism>
<dbReference type="InterPro" id="IPR040476">
    <property type="entry name" value="CSD2"/>
</dbReference>
<dbReference type="NCBIfam" id="TIGR00358">
    <property type="entry name" value="3_prime_RNase"/>
    <property type="match status" value="1"/>
</dbReference>
<dbReference type="PROSITE" id="PS50126">
    <property type="entry name" value="S1"/>
    <property type="match status" value="1"/>
</dbReference>
<dbReference type="Proteomes" id="UP001501565">
    <property type="component" value="Unassembled WGS sequence"/>
</dbReference>
<dbReference type="SUPFAM" id="SSF50249">
    <property type="entry name" value="Nucleic acid-binding proteins"/>
    <property type="match status" value="3"/>
</dbReference>
<keyword evidence="3 8" id="KW-0963">Cytoplasm</keyword>
<dbReference type="InterPro" id="IPR013668">
    <property type="entry name" value="RNase_R_HTH_12"/>
</dbReference>
<dbReference type="Pfam" id="PF08461">
    <property type="entry name" value="WHD_RNase_R"/>
    <property type="match status" value="1"/>
</dbReference>
<dbReference type="InterPro" id="IPR003029">
    <property type="entry name" value="S1_domain"/>
</dbReference>
<evidence type="ECO:0000256" key="6">
    <source>
        <dbReference type="ARBA" id="ARBA00022839"/>
    </source>
</evidence>
<dbReference type="Gene3D" id="2.40.50.140">
    <property type="entry name" value="Nucleic acid-binding proteins"/>
    <property type="match status" value="2"/>
</dbReference>
<name>A0ABP7MU21_9GAMM</name>
<accession>A0ABP7MU21</accession>
<dbReference type="InterPro" id="IPR050180">
    <property type="entry name" value="RNR_Ribonuclease"/>
</dbReference>